<feature type="compositionally biased region" description="Basic residues" evidence="1">
    <location>
        <begin position="333"/>
        <end position="343"/>
    </location>
</feature>
<dbReference type="CDD" id="cd10910">
    <property type="entry name" value="PIN_limkain_b1_N_like"/>
    <property type="match status" value="1"/>
</dbReference>
<feature type="compositionally biased region" description="Low complexity" evidence="1">
    <location>
        <begin position="762"/>
        <end position="771"/>
    </location>
</feature>
<dbReference type="EMBL" id="AZST01000014">
    <property type="protein sequence ID" value="KEP54942.1"/>
    <property type="molecule type" value="Genomic_DNA"/>
</dbReference>
<dbReference type="GO" id="GO:0004540">
    <property type="term" value="F:RNA nuclease activity"/>
    <property type="evidence" value="ECO:0007669"/>
    <property type="project" value="InterPro"/>
</dbReference>
<feature type="domain" description="NYN" evidence="2">
    <location>
        <begin position="5"/>
        <end position="121"/>
    </location>
</feature>
<evidence type="ECO:0000256" key="1">
    <source>
        <dbReference type="SAM" id="MobiDB-lite"/>
    </source>
</evidence>
<reference evidence="3 4" key="1">
    <citation type="submission" date="2013-12" db="EMBL/GenBank/DDBJ databases">
        <authorList>
            <person name="Cubeta M."/>
            <person name="Pakala S."/>
            <person name="Fedorova N."/>
            <person name="Thomas E."/>
            <person name="Dean R."/>
            <person name="Jabaji S."/>
            <person name="Neate S."/>
            <person name="Toda T."/>
            <person name="Tavantzis S."/>
            <person name="Vilgalys R."/>
            <person name="Bharathan N."/>
            <person name="Pakala S."/>
            <person name="Losada L.S."/>
            <person name="Zafar N."/>
            <person name="Nierman W."/>
        </authorList>
    </citation>
    <scope>NUCLEOTIDE SEQUENCE [LARGE SCALE GENOMIC DNA]</scope>
    <source>
        <strain evidence="3 4">123E</strain>
    </source>
</reference>
<keyword evidence="4" id="KW-1185">Reference proteome</keyword>
<organism evidence="3 4">
    <name type="scientific">Rhizoctonia solani 123E</name>
    <dbReference type="NCBI Taxonomy" id="1423351"/>
    <lineage>
        <taxon>Eukaryota</taxon>
        <taxon>Fungi</taxon>
        <taxon>Dikarya</taxon>
        <taxon>Basidiomycota</taxon>
        <taxon>Agaricomycotina</taxon>
        <taxon>Agaricomycetes</taxon>
        <taxon>Cantharellales</taxon>
        <taxon>Ceratobasidiaceae</taxon>
        <taxon>Rhizoctonia</taxon>
    </lineage>
</organism>
<dbReference type="PANTHER" id="PTHR14379:SF3">
    <property type="entry name" value="MEIOSIS REGULATOR AND MRNA STABILITY FACTOR 1"/>
    <property type="match status" value="1"/>
</dbReference>
<feature type="region of interest" description="Disordered" evidence="1">
    <location>
        <begin position="747"/>
        <end position="776"/>
    </location>
</feature>
<dbReference type="OrthoDB" id="549353at2759"/>
<feature type="compositionally biased region" description="Pro residues" evidence="1">
    <location>
        <begin position="426"/>
        <end position="457"/>
    </location>
</feature>
<gene>
    <name evidence="3" type="ORF">V565_010410</name>
</gene>
<protein>
    <submittedName>
        <fullName evidence="3">NYN domain protein</fullName>
    </submittedName>
</protein>
<dbReference type="AlphaFoldDB" id="A0A074SYM4"/>
<dbReference type="Pfam" id="PF01936">
    <property type="entry name" value="NYN"/>
    <property type="match status" value="1"/>
</dbReference>
<dbReference type="Proteomes" id="UP000027456">
    <property type="component" value="Unassembled WGS sequence"/>
</dbReference>
<feature type="region of interest" description="Disordered" evidence="1">
    <location>
        <begin position="303"/>
        <end position="514"/>
    </location>
</feature>
<proteinExistence type="predicted"/>
<feature type="region of interest" description="Disordered" evidence="1">
    <location>
        <begin position="54"/>
        <end position="74"/>
    </location>
</feature>
<sequence length="953" mass="101454">MNMNRVGIFWDYENCAPPSGTPGYVVAERLRATCSAHGSVTQFRAYLELSTPPPTTPLPSASVEPSSSDLSRVPTSPKTLVLRSELQSSGVSLIDCPHNSRKNVADSMLACDLVCFALDNPTPPNPQIPYASYLPTSPYSIPNTPFSTMFPTPAPSPKTTIVLISGDRDFAYPLAVLKARKYEVGLIVPPGGAHPALRAQATWVMNWKDVLEGGSTHADGRYDVTTSTTPRGRADNVGVDGQTNGFAPSVQGVRRPSFAPRRGSISSPRRSSVSNSPNTVPPPPHLTTASTVKIPVTLSFSTLETNEGPSTSLVSQPLPEGSFTSQLLSASRSSRKSPLRRSAAKAGSRPPSRAKSWLGARPNRSERMEPETFQPAKPEQPRPQPLIVPVPLTASPIGSTGPSLAGMSPRAGRPHTPPLFSTNLASPPPPAAPPALPPPATPPTKAPTPPSKPPTPPRDALRAHRPSIPHVATPRPPIHESSQSTVGAPDFKGQNLDASAPASTSTSTLAAPAPKPGVTALQSLIPAAAALRPPVAIRPVLALPPSVQTSNTSTLAPATPVTPPASPPLRWARLQPVHDDTDGDGERSSMEKKRKEKAKERVDPVRSNQHHSLANIGEAAASGSKKNSMRLAVQVGMVLGGGEESSAISGVDSILRSYTERSPKVEHDDQKRHSLGEDRGSSTFPVEQKGEANVSSSPEAIDDDDDEEEQFHEMFLATFSRPSVCSNAPRTPATVKLVSLELATEEGAESAPGGVDHKRPRITTPRPVPRTSNSLPTLIPMMQSLLAGVEGGQPISSDHSVTVGVRLQSQEASSHEIATEVGDSSERLYSRANSPPPAMLPHFHRRKTSPSKLPGSVSDMTLDPLVDATYKEFQFLISVLEKCRRNGQEYPLRSLIGAEFTRDVFEQVKATSFKDHVQRAVTAGVVSVGGGPVQGREWISLNRNWQGFGLLMD</sequence>
<feature type="compositionally biased region" description="Polar residues" evidence="1">
    <location>
        <begin position="63"/>
        <end position="74"/>
    </location>
</feature>
<feature type="region of interest" description="Disordered" evidence="1">
    <location>
        <begin position="215"/>
        <end position="291"/>
    </location>
</feature>
<evidence type="ECO:0000313" key="4">
    <source>
        <dbReference type="Proteomes" id="UP000027456"/>
    </source>
</evidence>
<dbReference type="PANTHER" id="PTHR14379">
    <property type="entry name" value="LIMKAIN B LKAP"/>
    <property type="match status" value="1"/>
</dbReference>
<evidence type="ECO:0000313" key="3">
    <source>
        <dbReference type="EMBL" id="KEP54942.1"/>
    </source>
</evidence>
<dbReference type="InterPro" id="IPR024768">
    <property type="entry name" value="Marf1"/>
</dbReference>
<evidence type="ECO:0000259" key="2">
    <source>
        <dbReference type="Pfam" id="PF01936"/>
    </source>
</evidence>
<name>A0A074SYM4_9AGAM</name>
<feature type="compositionally biased region" description="Low complexity" evidence="1">
    <location>
        <begin position="498"/>
        <end position="512"/>
    </location>
</feature>
<dbReference type="GO" id="GO:0010468">
    <property type="term" value="P:regulation of gene expression"/>
    <property type="evidence" value="ECO:0007669"/>
    <property type="project" value="InterPro"/>
</dbReference>
<feature type="compositionally biased region" description="Basic and acidic residues" evidence="1">
    <location>
        <begin position="576"/>
        <end position="604"/>
    </location>
</feature>
<dbReference type="Gene3D" id="3.40.50.1010">
    <property type="entry name" value="5'-nuclease"/>
    <property type="match status" value="1"/>
</dbReference>
<feature type="compositionally biased region" description="Low complexity" evidence="1">
    <location>
        <begin position="260"/>
        <end position="278"/>
    </location>
</feature>
<dbReference type="HOGENOM" id="CLU_309306_0_0_1"/>
<feature type="compositionally biased region" description="Polar residues" evidence="1">
    <location>
        <begin position="303"/>
        <end position="315"/>
    </location>
</feature>
<feature type="region of interest" description="Disordered" evidence="1">
    <location>
        <begin position="547"/>
        <end position="614"/>
    </location>
</feature>
<dbReference type="InterPro" id="IPR021139">
    <property type="entry name" value="NYN"/>
</dbReference>
<feature type="compositionally biased region" description="Basic and acidic residues" evidence="1">
    <location>
        <begin position="660"/>
        <end position="680"/>
    </location>
</feature>
<dbReference type="STRING" id="1423351.A0A074SYM4"/>
<feature type="region of interest" description="Disordered" evidence="1">
    <location>
        <begin position="660"/>
        <end position="707"/>
    </location>
</feature>
<dbReference type="GO" id="GO:0005777">
    <property type="term" value="C:peroxisome"/>
    <property type="evidence" value="ECO:0007669"/>
    <property type="project" value="InterPro"/>
</dbReference>
<dbReference type="GO" id="GO:1905762">
    <property type="term" value="F:CCR4-NOT complex binding"/>
    <property type="evidence" value="ECO:0007669"/>
    <property type="project" value="TreeGrafter"/>
</dbReference>
<accession>A0A074SYM4</accession>
<feature type="region of interest" description="Disordered" evidence="1">
    <location>
        <begin position="834"/>
        <end position="856"/>
    </location>
</feature>
<comment type="caution">
    <text evidence="3">The sequence shown here is derived from an EMBL/GenBank/DDBJ whole genome shotgun (WGS) entry which is preliminary data.</text>
</comment>